<evidence type="ECO:0000313" key="1">
    <source>
        <dbReference type="EMBL" id="ABP59477.1"/>
    </source>
</evidence>
<protein>
    <recommendedName>
        <fullName evidence="3">Norphogenetic protein</fullName>
    </recommendedName>
</protein>
<organism evidence="1 2">
    <name type="scientific">Enterobacter sp. (strain 638)</name>
    <dbReference type="NCBI Taxonomy" id="399742"/>
    <lineage>
        <taxon>Bacteria</taxon>
        <taxon>Pseudomonadati</taxon>
        <taxon>Pseudomonadota</taxon>
        <taxon>Gammaproteobacteria</taxon>
        <taxon>Enterobacterales</taxon>
        <taxon>Enterobacteriaceae</taxon>
        <taxon>Enterobacter</taxon>
    </lineage>
</organism>
<proteinExistence type="predicted"/>
<dbReference type="AlphaFoldDB" id="A0A9J9GED0"/>
<accession>A0A9J9GED0</accession>
<evidence type="ECO:0008006" key="3">
    <source>
        <dbReference type="Google" id="ProtNLM"/>
    </source>
</evidence>
<name>A0A9J9GED0_ENT38</name>
<dbReference type="Proteomes" id="UP000000230">
    <property type="component" value="Chromosome"/>
</dbReference>
<reference evidence="2" key="1">
    <citation type="journal article" date="2010" name="PLoS Genet.">
        <title>Genome sequence of the plant growth promoting endophytic bacterium Enterobacter sp. 638.</title>
        <authorList>
            <person name="Taghavi S."/>
            <person name="van der Lelie D."/>
            <person name="Hoffman A."/>
            <person name="Zhang Y.B."/>
            <person name="Walla M.D."/>
            <person name="Vangronsveld J."/>
            <person name="Newman L."/>
            <person name="Monchy S."/>
        </authorList>
    </citation>
    <scope>NUCLEOTIDE SEQUENCE [LARGE SCALE GENOMIC DNA]</scope>
    <source>
        <strain evidence="2">638</strain>
    </source>
</reference>
<dbReference type="KEGG" id="ent:Ent638_0792"/>
<dbReference type="EMBL" id="CP000653">
    <property type="protein sequence ID" value="ABP59477.1"/>
    <property type="molecule type" value="Genomic_DNA"/>
</dbReference>
<gene>
    <name evidence="1" type="ordered locus">Ent638_0792</name>
</gene>
<keyword evidence="2" id="KW-1185">Reference proteome</keyword>
<sequence length="235" mass="26084">MKLHNSYMLGRQRRKSLPISEDALREAAGNTFRPLQKCRGFFIGSMPPGEHRMHTAIICASGPSLTPDDCQKAIGAELPVIAVNSSWRAVPGCSHIYAGDLRWWDASINELPESAELWTCNYRAHTRYGLHLFETDTRWAFNSGQRSILFAASLGAKNIILLGFDCSVSGGSHWHGDHIGLDNPNAENASRWRGEFASTARLLAGKVNIINSSRQTALKCFRRLSLDEALREVTC</sequence>
<evidence type="ECO:0000313" key="2">
    <source>
        <dbReference type="Proteomes" id="UP000000230"/>
    </source>
</evidence>